<feature type="region of interest" description="Disordered" evidence="1">
    <location>
        <begin position="1"/>
        <end position="44"/>
    </location>
</feature>
<reference evidence="2" key="1">
    <citation type="submission" date="2022-03" db="EMBL/GenBank/DDBJ databases">
        <authorList>
            <person name="Lindestad O."/>
        </authorList>
    </citation>
    <scope>NUCLEOTIDE SEQUENCE</scope>
</reference>
<feature type="non-terminal residue" evidence="2">
    <location>
        <position position="1"/>
    </location>
</feature>
<dbReference type="EMBL" id="CAKXAJ010008708">
    <property type="protein sequence ID" value="CAH2210945.1"/>
    <property type="molecule type" value="Genomic_DNA"/>
</dbReference>
<feature type="compositionally biased region" description="Basic and acidic residues" evidence="1">
    <location>
        <begin position="7"/>
        <end position="44"/>
    </location>
</feature>
<name>A0A8S4QHA9_9NEOP</name>
<keyword evidence="3" id="KW-1185">Reference proteome</keyword>
<evidence type="ECO:0000313" key="2">
    <source>
        <dbReference type="EMBL" id="CAH2210945.1"/>
    </source>
</evidence>
<evidence type="ECO:0000313" key="3">
    <source>
        <dbReference type="Proteomes" id="UP000838756"/>
    </source>
</evidence>
<comment type="caution">
    <text evidence="2">The sequence shown here is derived from an EMBL/GenBank/DDBJ whole genome shotgun (WGS) entry which is preliminary data.</text>
</comment>
<accession>A0A8S4QHA9</accession>
<evidence type="ECO:0000256" key="1">
    <source>
        <dbReference type="SAM" id="MobiDB-lite"/>
    </source>
</evidence>
<protein>
    <submittedName>
        <fullName evidence="2">Jg22872 protein</fullName>
    </submittedName>
</protein>
<dbReference type="AlphaFoldDB" id="A0A8S4QHA9"/>
<organism evidence="2 3">
    <name type="scientific">Pararge aegeria aegeria</name>
    <dbReference type="NCBI Taxonomy" id="348720"/>
    <lineage>
        <taxon>Eukaryota</taxon>
        <taxon>Metazoa</taxon>
        <taxon>Ecdysozoa</taxon>
        <taxon>Arthropoda</taxon>
        <taxon>Hexapoda</taxon>
        <taxon>Insecta</taxon>
        <taxon>Pterygota</taxon>
        <taxon>Neoptera</taxon>
        <taxon>Endopterygota</taxon>
        <taxon>Lepidoptera</taxon>
        <taxon>Glossata</taxon>
        <taxon>Ditrysia</taxon>
        <taxon>Papilionoidea</taxon>
        <taxon>Nymphalidae</taxon>
        <taxon>Satyrinae</taxon>
        <taxon>Satyrini</taxon>
        <taxon>Parargina</taxon>
        <taxon>Pararge</taxon>
    </lineage>
</organism>
<sequence>WWYNGGKQEERVADRQRHGVHDGGGADERHVAANIPREDTTRGY</sequence>
<dbReference type="Proteomes" id="UP000838756">
    <property type="component" value="Unassembled WGS sequence"/>
</dbReference>
<proteinExistence type="predicted"/>
<gene>
    <name evidence="2" type="primary">jg22872</name>
    <name evidence="2" type="ORF">PAEG_LOCUS2794</name>
</gene>